<name>A0AAW1LC50_POPJA</name>
<sequence length="432" mass="50902">MKEVSTRLIGTRKYQNHIPYSVAYHTICSLNPELNHFKIYTGEQPVKWFMKKLKEEATIFAQNILNVNKPLEPLTLEQLLEYTAATHCMLCSTIFDDHNPKTLDHCHVTGLYRFTLCRNCNLNQKMENIIPIFFHNLSGYDGHFIIQELSFEQGPISIIPITKENYISFIKSINVDSKIVKLRFLDSYRFLSTSLDKLAKSLEVEDFIQLRMAFPNVSLDIITRKGFSWQAMLKMTKIELELLTDIDMILFIERGVRGGLVQYSKRHAKANNKFLKSFNQNLKESYIMYFDGTNLNNKLNLAATFRTFGYILEVDLQYPEHLHQYDKDLPLLPYHFKSQISKNYKLMSTLYDREKIILHYKNLIQALSLGMELIRIHRVLKFKQSRWLKKYIDFNTDMRANAKTSFEKDLYKLKNNAIFGTTLENIRNKNFF</sequence>
<dbReference type="InterPro" id="IPR004211">
    <property type="entry name" value="Endonuclease_7"/>
</dbReference>
<evidence type="ECO:0000313" key="10">
    <source>
        <dbReference type="EMBL" id="KAK9732031.1"/>
    </source>
</evidence>
<dbReference type="AlphaFoldDB" id="A0AAW1LC50"/>
<comment type="similarity">
    <text evidence="1">Belongs to the DNA polymerase type-B family.</text>
</comment>
<evidence type="ECO:0000259" key="9">
    <source>
        <dbReference type="Pfam" id="PF03175"/>
    </source>
</evidence>
<reference evidence="10 11" key="1">
    <citation type="journal article" date="2024" name="BMC Genomics">
        <title>De novo assembly and annotation of Popillia japonica's genome with initial clues to its potential as an invasive pest.</title>
        <authorList>
            <person name="Cucini C."/>
            <person name="Boschi S."/>
            <person name="Funari R."/>
            <person name="Cardaioli E."/>
            <person name="Iannotti N."/>
            <person name="Marturano G."/>
            <person name="Paoli F."/>
            <person name="Bruttini M."/>
            <person name="Carapelli A."/>
            <person name="Frati F."/>
            <person name="Nardi F."/>
        </authorList>
    </citation>
    <scope>NUCLEOTIDE SEQUENCE [LARGE SCALE GENOMIC DNA]</scope>
    <source>
        <strain evidence="10">DMR45628</strain>
    </source>
</reference>
<keyword evidence="4" id="KW-0548">Nucleotidyltransferase</keyword>
<comment type="catalytic activity">
    <reaction evidence="8">
        <text>DNA(n) + a 2'-deoxyribonucleoside 5'-triphosphate = DNA(n+1) + diphosphate</text>
        <dbReference type="Rhea" id="RHEA:22508"/>
        <dbReference type="Rhea" id="RHEA-COMP:17339"/>
        <dbReference type="Rhea" id="RHEA-COMP:17340"/>
        <dbReference type="ChEBI" id="CHEBI:33019"/>
        <dbReference type="ChEBI" id="CHEBI:61560"/>
        <dbReference type="ChEBI" id="CHEBI:173112"/>
        <dbReference type="EC" id="2.7.7.7"/>
    </reaction>
</comment>
<dbReference type="InterPro" id="IPR004868">
    <property type="entry name" value="DNA-dir_DNA_pol_B_mt/vir"/>
</dbReference>
<feature type="domain" description="DNA-directed DNA polymerase family B mitochondria/virus" evidence="9">
    <location>
        <begin position="315"/>
        <end position="428"/>
    </location>
</feature>
<keyword evidence="5" id="KW-0235">DNA replication</keyword>
<dbReference type="Pfam" id="PF03175">
    <property type="entry name" value="DNA_pol_B_2"/>
    <property type="match status" value="2"/>
</dbReference>
<accession>A0AAW1LC50</accession>
<evidence type="ECO:0000256" key="8">
    <source>
        <dbReference type="ARBA" id="ARBA00049244"/>
    </source>
</evidence>
<dbReference type="InterPro" id="IPR036397">
    <property type="entry name" value="RNaseH_sf"/>
</dbReference>
<dbReference type="InterPro" id="IPR043502">
    <property type="entry name" value="DNA/RNA_pol_sf"/>
</dbReference>
<dbReference type="InterPro" id="IPR012337">
    <property type="entry name" value="RNaseH-like_sf"/>
</dbReference>
<evidence type="ECO:0000256" key="4">
    <source>
        <dbReference type="ARBA" id="ARBA00022695"/>
    </source>
</evidence>
<evidence type="ECO:0000256" key="3">
    <source>
        <dbReference type="ARBA" id="ARBA00022679"/>
    </source>
</evidence>
<comment type="caution">
    <text evidence="10">The sequence shown here is derived from an EMBL/GenBank/DDBJ whole genome shotgun (WGS) entry which is preliminary data.</text>
</comment>
<dbReference type="Pfam" id="PF02945">
    <property type="entry name" value="Endonuclease_7"/>
    <property type="match status" value="1"/>
</dbReference>
<evidence type="ECO:0000313" key="11">
    <source>
        <dbReference type="Proteomes" id="UP001458880"/>
    </source>
</evidence>
<keyword evidence="7" id="KW-0238">DNA-binding</keyword>
<dbReference type="GO" id="GO:0042575">
    <property type="term" value="C:DNA polymerase complex"/>
    <property type="evidence" value="ECO:0007669"/>
    <property type="project" value="UniProtKB-ARBA"/>
</dbReference>
<keyword evidence="6" id="KW-0239">DNA-directed DNA polymerase</keyword>
<dbReference type="SUPFAM" id="SSF56672">
    <property type="entry name" value="DNA/RNA polymerases"/>
    <property type="match status" value="1"/>
</dbReference>
<dbReference type="Gene3D" id="3.30.420.10">
    <property type="entry name" value="Ribonuclease H-like superfamily/Ribonuclease H"/>
    <property type="match status" value="1"/>
</dbReference>
<organism evidence="10 11">
    <name type="scientific">Popillia japonica</name>
    <name type="common">Japanese beetle</name>
    <dbReference type="NCBI Taxonomy" id="7064"/>
    <lineage>
        <taxon>Eukaryota</taxon>
        <taxon>Metazoa</taxon>
        <taxon>Ecdysozoa</taxon>
        <taxon>Arthropoda</taxon>
        <taxon>Hexapoda</taxon>
        <taxon>Insecta</taxon>
        <taxon>Pterygota</taxon>
        <taxon>Neoptera</taxon>
        <taxon>Endopterygota</taxon>
        <taxon>Coleoptera</taxon>
        <taxon>Polyphaga</taxon>
        <taxon>Scarabaeiformia</taxon>
        <taxon>Scarabaeidae</taxon>
        <taxon>Rutelinae</taxon>
        <taxon>Popillia</taxon>
    </lineage>
</organism>
<proteinExistence type="inferred from homology"/>
<gene>
    <name evidence="10" type="ORF">QE152_g13189</name>
</gene>
<dbReference type="PANTHER" id="PTHR31511:SF12">
    <property type="entry name" value="RHO TERMINATION FACTOR N-TERMINAL DOMAIN-CONTAINING PROTEIN"/>
    <property type="match status" value="1"/>
</dbReference>
<dbReference type="PANTHER" id="PTHR31511">
    <property type="entry name" value="PROTEIN CBG23764"/>
    <property type="match status" value="1"/>
</dbReference>
<feature type="domain" description="DNA-directed DNA polymerase family B mitochondria/virus" evidence="9">
    <location>
        <begin position="128"/>
        <end position="204"/>
    </location>
</feature>
<protein>
    <recommendedName>
        <fullName evidence="2">DNA-directed DNA polymerase</fullName>
        <ecNumber evidence="2">2.7.7.7</ecNumber>
    </recommendedName>
</protein>
<dbReference type="EMBL" id="JASPKY010000123">
    <property type="protein sequence ID" value="KAK9732031.1"/>
    <property type="molecule type" value="Genomic_DNA"/>
</dbReference>
<dbReference type="EC" id="2.7.7.7" evidence="2"/>
<evidence type="ECO:0000256" key="7">
    <source>
        <dbReference type="ARBA" id="ARBA00023125"/>
    </source>
</evidence>
<dbReference type="GO" id="GO:0000166">
    <property type="term" value="F:nucleotide binding"/>
    <property type="evidence" value="ECO:0007669"/>
    <property type="project" value="InterPro"/>
</dbReference>
<keyword evidence="11" id="KW-1185">Reference proteome</keyword>
<dbReference type="Proteomes" id="UP001458880">
    <property type="component" value="Unassembled WGS sequence"/>
</dbReference>
<keyword evidence="3" id="KW-0808">Transferase</keyword>
<evidence type="ECO:0000256" key="5">
    <source>
        <dbReference type="ARBA" id="ARBA00022705"/>
    </source>
</evidence>
<evidence type="ECO:0000256" key="2">
    <source>
        <dbReference type="ARBA" id="ARBA00012417"/>
    </source>
</evidence>
<dbReference type="GO" id="GO:0006260">
    <property type="term" value="P:DNA replication"/>
    <property type="evidence" value="ECO:0007669"/>
    <property type="project" value="UniProtKB-KW"/>
</dbReference>
<dbReference type="SUPFAM" id="SSF53098">
    <property type="entry name" value="Ribonuclease H-like"/>
    <property type="match status" value="1"/>
</dbReference>
<evidence type="ECO:0000256" key="6">
    <source>
        <dbReference type="ARBA" id="ARBA00022932"/>
    </source>
</evidence>
<dbReference type="GO" id="GO:0003677">
    <property type="term" value="F:DNA binding"/>
    <property type="evidence" value="ECO:0007669"/>
    <property type="project" value="UniProtKB-KW"/>
</dbReference>
<dbReference type="GO" id="GO:0003887">
    <property type="term" value="F:DNA-directed DNA polymerase activity"/>
    <property type="evidence" value="ECO:0007669"/>
    <property type="project" value="UniProtKB-KW"/>
</dbReference>
<evidence type="ECO:0000256" key="1">
    <source>
        <dbReference type="ARBA" id="ARBA00005755"/>
    </source>
</evidence>